<dbReference type="RefSeq" id="WP_161861587.1">
    <property type="nucleotide sequence ID" value="NZ_CP046620.1"/>
</dbReference>
<organism evidence="2 3">
    <name type="scientific">Algicella marina</name>
    <dbReference type="NCBI Taxonomy" id="2683284"/>
    <lineage>
        <taxon>Bacteria</taxon>
        <taxon>Pseudomonadati</taxon>
        <taxon>Pseudomonadota</taxon>
        <taxon>Alphaproteobacteria</taxon>
        <taxon>Rhodobacterales</taxon>
        <taxon>Paracoccaceae</taxon>
        <taxon>Algicella</taxon>
    </lineage>
</organism>
<keyword evidence="1" id="KW-1133">Transmembrane helix</keyword>
<accession>A0A6P1T3D5</accession>
<dbReference type="AlphaFoldDB" id="A0A6P1T3D5"/>
<feature type="transmembrane region" description="Helical" evidence="1">
    <location>
        <begin position="36"/>
        <end position="57"/>
    </location>
</feature>
<gene>
    <name evidence="2" type="ORF">GO499_07345</name>
</gene>
<keyword evidence="3" id="KW-1185">Reference proteome</keyword>
<keyword evidence="1" id="KW-0812">Transmembrane</keyword>
<reference evidence="2 3" key="1">
    <citation type="submission" date="2019-12" db="EMBL/GenBank/DDBJ databases">
        <title>Complete genome sequence of Algicella marina strain 9Alg 56(T) isolated from the red alga Tichocarpus crinitus.</title>
        <authorList>
            <person name="Kim S.-G."/>
            <person name="Nedashkovskaya O.I."/>
        </authorList>
    </citation>
    <scope>NUCLEOTIDE SEQUENCE [LARGE SCALE GENOMIC DNA]</scope>
    <source>
        <strain evidence="2 3">9Alg 56</strain>
    </source>
</reference>
<protein>
    <submittedName>
        <fullName evidence="2">DUF3329 domain-containing protein</fullName>
    </submittedName>
</protein>
<evidence type="ECO:0000313" key="2">
    <source>
        <dbReference type="EMBL" id="QHQ35022.1"/>
    </source>
</evidence>
<dbReference type="KEGG" id="amaq:GO499_07345"/>
<evidence type="ECO:0000256" key="1">
    <source>
        <dbReference type="SAM" id="Phobius"/>
    </source>
</evidence>
<dbReference type="Proteomes" id="UP000464495">
    <property type="component" value="Chromosome"/>
</dbReference>
<evidence type="ECO:0000313" key="3">
    <source>
        <dbReference type="Proteomes" id="UP000464495"/>
    </source>
</evidence>
<proteinExistence type="predicted"/>
<keyword evidence="1" id="KW-0472">Membrane</keyword>
<dbReference type="EMBL" id="CP046620">
    <property type="protein sequence ID" value="QHQ35022.1"/>
    <property type="molecule type" value="Genomic_DNA"/>
</dbReference>
<feature type="transmembrane region" description="Helical" evidence="1">
    <location>
        <begin position="12"/>
        <end position="30"/>
    </location>
</feature>
<sequence>MRIFDLSEPFFAPLWRRVVIVAVCIGWGVLELAAASSFWGFVFLVTGIYCAWVFFISGPYATRRPGKDPKA</sequence>
<name>A0A6P1T3D5_9RHOB</name>